<keyword evidence="3" id="KW-1185">Reference proteome</keyword>
<organism evidence="2 3">
    <name type="scientific">Triangularia setosa</name>
    <dbReference type="NCBI Taxonomy" id="2587417"/>
    <lineage>
        <taxon>Eukaryota</taxon>
        <taxon>Fungi</taxon>
        <taxon>Dikarya</taxon>
        <taxon>Ascomycota</taxon>
        <taxon>Pezizomycotina</taxon>
        <taxon>Sordariomycetes</taxon>
        <taxon>Sordariomycetidae</taxon>
        <taxon>Sordariales</taxon>
        <taxon>Podosporaceae</taxon>
        <taxon>Triangularia</taxon>
    </lineage>
</organism>
<name>A0AAN6W3A1_9PEZI</name>
<dbReference type="AlphaFoldDB" id="A0AAN6W3A1"/>
<feature type="compositionally biased region" description="Pro residues" evidence="1">
    <location>
        <begin position="1"/>
        <end position="12"/>
    </location>
</feature>
<evidence type="ECO:0000313" key="3">
    <source>
        <dbReference type="Proteomes" id="UP001302321"/>
    </source>
</evidence>
<dbReference type="EMBL" id="MU866286">
    <property type="protein sequence ID" value="KAK4174356.1"/>
    <property type="molecule type" value="Genomic_DNA"/>
</dbReference>
<evidence type="ECO:0000313" key="2">
    <source>
        <dbReference type="EMBL" id="KAK4174356.1"/>
    </source>
</evidence>
<dbReference type="PANTHER" id="PTHR36182:SF1">
    <property type="entry name" value="PROTEIN, PUTATIVE (AFU_ORTHOLOGUE AFUA_6G10930)-RELATED"/>
    <property type="match status" value="1"/>
</dbReference>
<feature type="region of interest" description="Disordered" evidence="1">
    <location>
        <begin position="1"/>
        <end position="28"/>
    </location>
</feature>
<proteinExistence type="predicted"/>
<dbReference type="Gene3D" id="2.70.50.70">
    <property type="match status" value="1"/>
</dbReference>
<reference evidence="2" key="2">
    <citation type="submission" date="2023-05" db="EMBL/GenBank/DDBJ databases">
        <authorList>
            <consortium name="Lawrence Berkeley National Laboratory"/>
            <person name="Steindorff A."/>
            <person name="Hensen N."/>
            <person name="Bonometti L."/>
            <person name="Westerberg I."/>
            <person name="Brannstrom I.O."/>
            <person name="Guillou S."/>
            <person name="Cros-Aarteil S."/>
            <person name="Calhoun S."/>
            <person name="Haridas S."/>
            <person name="Kuo A."/>
            <person name="Mondo S."/>
            <person name="Pangilinan J."/>
            <person name="Riley R."/>
            <person name="Labutti K."/>
            <person name="Andreopoulos B."/>
            <person name="Lipzen A."/>
            <person name="Chen C."/>
            <person name="Yanf M."/>
            <person name="Daum C."/>
            <person name="Ng V."/>
            <person name="Clum A."/>
            <person name="Ohm R."/>
            <person name="Martin F."/>
            <person name="Silar P."/>
            <person name="Natvig D."/>
            <person name="Lalanne C."/>
            <person name="Gautier V."/>
            <person name="Ament-Velasquez S.L."/>
            <person name="Kruys A."/>
            <person name="Hutchinson M.I."/>
            <person name="Powell A.J."/>
            <person name="Barry K."/>
            <person name="Miller A.N."/>
            <person name="Grigoriev I.V."/>
            <person name="Debuchy R."/>
            <person name="Gladieux P."/>
            <person name="Thoren M.H."/>
            <person name="Johannesson H."/>
        </authorList>
    </citation>
    <scope>NUCLEOTIDE SEQUENCE</scope>
    <source>
        <strain evidence="2">CBS 892.96</strain>
    </source>
</reference>
<comment type="caution">
    <text evidence="2">The sequence shown here is derived from an EMBL/GenBank/DDBJ whole genome shotgun (WGS) entry which is preliminary data.</text>
</comment>
<evidence type="ECO:0000256" key="1">
    <source>
        <dbReference type="SAM" id="MobiDB-lite"/>
    </source>
</evidence>
<reference evidence="2" key="1">
    <citation type="journal article" date="2023" name="Mol. Phylogenet. Evol.">
        <title>Genome-scale phylogeny and comparative genomics of the fungal order Sordariales.</title>
        <authorList>
            <person name="Hensen N."/>
            <person name="Bonometti L."/>
            <person name="Westerberg I."/>
            <person name="Brannstrom I.O."/>
            <person name="Guillou S."/>
            <person name="Cros-Aarteil S."/>
            <person name="Calhoun S."/>
            <person name="Haridas S."/>
            <person name="Kuo A."/>
            <person name="Mondo S."/>
            <person name="Pangilinan J."/>
            <person name="Riley R."/>
            <person name="LaButti K."/>
            <person name="Andreopoulos B."/>
            <person name="Lipzen A."/>
            <person name="Chen C."/>
            <person name="Yan M."/>
            <person name="Daum C."/>
            <person name="Ng V."/>
            <person name="Clum A."/>
            <person name="Steindorff A."/>
            <person name="Ohm R.A."/>
            <person name="Martin F."/>
            <person name="Silar P."/>
            <person name="Natvig D.O."/>
            <person name="Lalanne C."/>
            <person name="Gautier V."/>
            <person name="Ament-Velasquez S.L."/>
            <person name="Kruys A."/>
            <person name="Hutchinson M.I."/>
            <person name="Powell A.J."/>
            <person name="Barry K."/>
            <person name="Miller A.N."/>
            <person name="Grigoriev I.V."/>
            <person name="Debuchy R."/>
            <person name="Gladieux P."/>
            <person name="Hiltunen Thoren M."/>
            <person name="Johannesson H."/>
        </authorList>
    </citation>
    <scope>NUCLEOTIDE SEQUENCE</scope>
    <source>
        <strain evidence="2">CBS 892.96</strain>
    </source>
</reference>
<dbReference type="PANTHER" id="PTHR36182">
    <property type="entry name" value="PROTEIN, PUTATIVE (AFU_ORTHOLOGUE AFUA_6G10930)-RELATED"/>
    <property type="match status" value="1"/>
</dbReference>
<sequence>MKPQLPSPPLPPGSMFNPNMHSGDIDHNLHSPLSPGGYAYPCGPNFDIYALSPQGNPVATWSAGSTQSFTIDSGSCQASLSIDQGKTFKVLRSYEGGCPLSSSYQFNISGGVPAAKRWLGNREMYMNCAVVDITSGSGGKSGRAAKPEIFKEDIGNGCRTIDMFDVRFPHPGDDVVKGEEGMFAAPVGSCGTTKQRFRG</sequence>
<protein>
    <submittedName>
        <fullName evidence="2">Uncharacterized protein</fullName>
    </submittedName>
</protein>
<gene>
    <name evidence="2" type="ORF">QBC36DRAFT_389052</name>
</gene>
<dbReference type="Proteomes" id="UP001302321">
    <property type="component" value="Unassembled WGS sequence"/>
</dbReference>
<accession>A0AAN6W3A1</accession>